<sequence length="88" mass="9441">MERVFRKFDVNGDGRISWLELAALFESVGHAVTNDDVLRMMEEADANGDGAISLPEFTTLGRSTDADADAIKEDLARAGGGEIQAGQQ</sequence>
<evidence type="ECO:0000256" key="3">
    <source>
        <dbReference type="ARBA" id="ARBA00022837"/>
    </source>
</evidence>
<dbReference type="InterPro" id="IPR002048">
    <property type="entry name" value="EF_hand_dom"/>
</dbReference>
<keyword evidence="1" id="KW-0479">Metal-binding</keyword>
<dbReference type="STRING" id="4540.A0A3L6RYV7"/>
<protein>
    <submittedName>
        <fullName evidence="5">Polcalcin Jun o 2</fullName>
    </submittedName>
</protein>
<dbReference type="PROSITE" id="PS50222">
    <property type="entry name" value="EF_HAND_2"/>
    <property type="match status" value="2"/>
</dbReference>
<dbReference type="GO" id="GO:0005509">
    <property type="term" value="F:calcium ion binding"/>
    <property type="evidence" value="ECO:0007669"/>
    <property type="project" value="InterPro"/>
</dbReference>
<dbReference type="Pfam" id="PF13499">
    <property type="entry name" value="EF-hand_7"/>
    <property type="match status" value="1"/>
</dbReference>
<accession>A0A3L6RYV7</accession>
<feature type="domain" description="EF-hand" evidence="4">
    <location>
        <begin position="32"/>
        <end position="67"/>
    </location>
</feature>
<dbReference type="SMART" id="SM00054">
    <property type="entry name" value="EFh"/>
    <property type="match status" value="2"/>
</dbReference>
<dbReference type="OrthoDB" id="26525at2759"/>
<keyword evidence="3" id="KW-0106">Calcium</keyword>
<comment type="caution">
    <text evidence="5">The sequence shown here is derived from an EMBL/GenBank/DDBJ whole genome shotgun (WGS) entry which is preliminary data.</text>
</comment>
<dbReference type="InterPro" id="IPR039647">
    <property type="entry name" value="EF_hand_pair_protein_CML-like"/>
</dbReference>
<feature type="domain" description="EF-hand" evidence="4">
    <location>
        <begin position="1"/>
        <end position="31"/>
    </location>
</feature>
<dbReference type="Proteomes" id="UP000275267">
    <property type="component" value="Unassembled WGS sequence"/>
</dbReference>
<evidence type="ECO:0000313" key="6">
    <source>
        <dbReference type="Proteomes" id="UP000275267"/>
    </source>
</evidence>
<dbReference type="InterPro" id="IPR018247">
    <property type="entry name" value="EF_Hand_1_Ca_BS"/>
</dbReference>
<evidence type="ECO:0000313" key="5">
    <source>
        <dbReference type="EMBL" id="RLN11930.1"/>
    </source>
</evidence>
<dbReference type="AlphaFoldDB" id="A0A3L6RYV7"/>
<evidence type="ECO:0000256" key="2">
    <source>
        <dbReference type="ARBA" id="ARBA00022737"/>
    </source>
</evidence>
<name>A0A3L6RYV7_PANMI</name>
<organism evidence="5 6">
    <name type="scientific">Panicum miliaceum</name>
    <name type="common">Proso millet</name>
    <name type="synonym">Broomcorn millet</name>
    <dbReference type="NCBI Taxonomy" id="4540"/>
    <lineage>
        <taxon>Eukaryota</taxon>
        <taxon>Viridiplantae</taxon>
        <taxon>Streptophyta</taxon>
        <taxon>Embryophyta</taxon>
        <taxon>Tracheophyta</taxon>
        <taxon>Spermatophyta</taxon>
        <taxon>Magnoliopsida</taxon>
        <taxon>Liliopsida</taxon>
        <taxon>Poales</taxon>
        <taxon>Poaceae</taxon>
        <taxon>PACMAD clade</taxon>
        <taxon>Panicoideae</taxon>
        <taxon>Panicodae</taxon>
        <taxon>Paniceae</taxon>
        <taxon>Panicinae</taxon>
        <taxon>Panicum</taxon>
        <taxon>Panicum sect. Panicum</taxon>
    </lineage>
</organism>
<evidence type="ECO:0000256" key="1">
    <source>
        <dbReference type="ARBA" id="ARBA00022723"/>
    </source>
</evidence>
<dbReference type="SUPFAM" id="SSF47473">
    <property type="entry name" value="EF-hand"/>
    <property type="match status" value="1"/>
</dbReference>
<keyword evidence="6" id="KW-1185">Reference proteome</keyword>
<dbReference type="EMBL" id="PQIB02000006">
    <property type="protein sequence ID" value="RLN11930.1"/>
    <property type="molecule type" value="Genomic_DNA"/>
</dbReference>
<dbReference type="PANTHER" id="PTHR10891">
    <property type="entry name" value="EF-HAND CALCIUM-BINDING DOMAIN CONTAINING PROTEIN"/>
    <property type="match status" value="1"/>
</dbReference>
<reference evidence="6" key="1">
    <citation type="journal article" date="2019" name="Nat. Commun.">
        <title>The genome of broomcorn millet.</title>
        <authorList>
            <person name="Zou C."/>
            <person name="Miki D."/>
            <person name="Li D."/>
            <person name="Tang Q."/>
            <person name="Xiao L."/>
            <person name="Rajput S."/>
            <person name="Deng P."/>
            <person name="Jia W."/>
            <person name="Huang R."/>
            <person name="Zhang M."/>
            <person name="Sun Y."/>
            <person name="Hu J."/>
            <person name="Fu X."/>
            <person name="Schnable P.S."/>
            <person name="Li F."/>
            <person name="Zhang H."/>
            <person name="Feng B."/>
            <person name="Zhu X."/>
            <person name="Liu R."/>
            <person name="Schnable J.C."/>
            <person name="Zhu J.-K."/>
            <person name="Zhang H."/>
        </authorList>
    </citation>
    <scope>NUCLEOTIDE SEQUENCE [LARGE SCALE GENOMIC DNA]</scope>
</reference>
<dbReference type="InterPro" id="IPR011992">
    <property type="entry name" value="EF-hand-dom_pair"/>
</dbReference>
<keyword evidence="2" id="KW-0677">Repeat</keyword>
<dbReference type="CDD" id="cd00051">
    <property type="entry name" value="EFh"/>
    <property type="match status" value="1"/>
</dbReference>
<evidence type="ECO:0000259" key="4">
    <source>
        <dbReference type="PROSITE" id="PS50222"/>
    </source>
</evidence>
<proteinExistence type="predicted"/>
<gene>
    <name evidence="5" type="ORF">C2845_PM09G15620</name>
</gene>
<dbReference type="PROSITE" id="PS00018">
    <property type="entry name" value="EF_HAND_1"/>
    <property type="match status" value="2"/>
</dbReference>
<dbReference type="Gene3D" id="1.10.238.10">
    <property type="entry name" value="EF-hand"/>
    <property type="match status" value="1"/>
</dbReference>